<dbReference type="RefSeq" id="WP_301572347.1">
    <property type="nucleotide sequence ID" value="NZ_JAPWIE010000004.1"/>
</dbReference>
<evidence type="ECO:0000313" key="1">
    <source>
        <dbReference type="EMBL" id="MCZ4551508.1"/>
    </source>
</evidence>
<sequence length="62" mass="7214">MFWMLIGVSAVAATVWLSNSGSGLDYRAREIRASMARRDAQDNAQLRRIRWARRRQSLLHLQ</sequence>
<evidence type="ECO:0000313" key="2">
    <source>
        <dbReference type="Proteomes" id="UP001067235"/>
    </source>
</evidence>
<gene>
    <name evidence="1" type="ORF">O4213_16065</name>
</gene>
<protein>
    <submittedName>
        <fullName evidence="1">Uncharacterized protein</fullName>
    </submittedName>
</protein>
<dbReference type="Proteomes" id="UP001067235">
    <property type="component" value="Unassembled WGS sequence"/>
</dbReference>
<proteinExistence type="predicted"/>
<reference evidence="1" key="1">
    <citation type="submission" date="2022-12" db="EMBL/GenBank/DDBJ databases">
        <authorList>
            <person name="Krivoruchko A.V."/>
            <person name="Elkin A."/>
        </authorList>
    </citation>
    <scope>NUCLEOTIDE SEQUENCE</scope>
    <source>
        <strain evidence="1">IEGM 1388</strain>
    </source>
</reference>
<name>A0ABT4MWW9_GORRU</name>
<accession>A0ABT4MWW9</accession>
<organism evidence="1 2">
    <name type="scientific">Gordonia rubripertincta</name>
    <name type="common">Rhodococcus corallinus</name>
    <dbReference type="NCBI Taxonomy" id="36822"/>
    <lineage>
        <taxon>Bacteria</taxon>
        <taxon>Bacillati</taxon>
        <taxon>Actinomycetota</taxon>
        <taxon>Actinomycetes</taxon>
        <taxon>Mycobacteriales</taxon>
        <taxon>Gordoniaceae</taxon>
        <taxon>Gordonia</taxon>
    </lineage>
</organism>
<dbReference type="EMBL" id="JAPWIE010000004">
    <property type="protein sequence ID" value="MCZ4551508.1"/>
    <property type="molecule type" value="Genomic_DNA"/>
</dbReference>
<comment type="caution">
    <text evidence="1">The sequence shown here is derived from an EMBL/GenBank/DDBJ whole genome shotgun (WGS) entry which is preliminary data.</text>
</comment>
<keyword evidence="2" id="KW-1185">Reference proteome</keyword>